<evidence type="ECO:0000256" key="1">
    <source>
        <dbReference type="SAM" id="Phobius"/>
    </source>
</evidence>
<keyword evidence="1" id="KW-1133">Transmembrane helix</keyword>
<name>A0A8S3YLL8_9EUPU</name>
<dbReference type="PANTHER" id="PTHR10877">
    <property type="entry name" value="POLYCYSTIN FAMILY MEMBER"/>
    <property type="match status" value="1"/>
</dbReference>
<feature type="non-terminal residue" evidence="2">
    <location>
        <position position="370"/>
    </location>
</feature>
<dbReference type="AlphaFoldDB" id="A0A8S3YLL8"/>
<feature type="transmembrane region" description="Helical" evidence="1">
    <location>
        <begin position="222"/>
        <end position="249"/>
    </location>
</feature>
<evidence type="ECO:0000313" key="3">
    <source>
        <dbReference type="Proteomes" id="UP000678393"/>
    </source>
</evidence>
<sequence length="370" mass="42426">MDKIIAASSVQDLQSLKSMLVINTRKHITDEHIWLSVLIRPEWSRFSRVERLGCCLTFLLLAMITSAMFYRGAPDVDRQRPHPGLLIGPVRLSFQQLYYSLVSAVISAIPVAVLVTIFRKARTTPDKGDLFCCCSFTLTDVKAVESKNTCCSKLPWMAKMEEQLKKLDNILLIKPDAEEVKTTWPQWCRSVGWILVFLLTSVCSFFIILYTMEWGRDVTEEWLSSFFLAFIESLFVVDPFKVLLISFLLSIFVRKTKVKGIDELNLQHIRQVNKEYGVKNSKSHSLDETDPPRESVSFLPTVTEEELQAATRKRKIHIMVRKTLWELAVHCIFLIIVCSLCYSNRTAHAYHLHAKVYKDLVGHKATGFSS</sequence>
<dbReference type="EMBL" id="CAJHNH020000091">
    <property type="protein sequence ID" value="CAG5115236.1"/>
    <property type="molecule type" value="Genomic_DNA"/>
</dbReference>
<keyword evidence="1" id="KW-0812">Transmembrane</keyword>
<organism evidence="2 3">
    <name type="scientific">Candidula unifasciata</name>
    <dbReference type="NCBI Taxonomy" id="100452"/>
    <lineage>
        <taxon>Eukaryota</taxon>
        <taxon>Metazoa</taxon>
        <taxon>Spiralia</taxon>
        <taxon>Lophotrochozoa</taxon>
        <taxon>Mollusca</taxon>
        <taxon>Gastropoda</taxon>
        <taxon>Heterobranchia</taxon>
        <taxon>Euthyneura</taxon>
        <taxon>Panpulmonata</taxon>
        <taxon>Eupulmonata</taxon>
        <taxon>Stylommatophora</taxon>
        <taxon>Helicina</taxon>
        <taxon>Helicoidea</taxon>
        <taxon>Geomitridae</taxon>
        <taxon>Candidula</taxon>
    </lineage>
</organism>
<dbReference type="OrthoDB" id="6155349at2759"/>
<feature type="transmembrane region" description="Helical" evidence="1">
    <location>
        <begin position="191"/>
        <end position="210"/>
    </location>
</feature>
<dbReference type="GO" id="GO:0016020">
    <property type="term" value="C:membrane"/>
    <property type="evidence" value="ECO:0007669"/>
    <property type="project" value="TreeGrafter"/>
</dbReference>
<gene>
    <name evidence="2" type="ORF">CUNI_LOCUS794</name>
</gene>
<protein>
    <submittedName>
        <fullName evidence="2">Uncharacterized protein</fullName>
    </submittedName>
</protein>
<dbReference type="GO" id="GO:0005262">
    <property type="term" value="F:calcium channel activity"/>
    <property type="evidence" value="ECO:0007669"/>
    <property type="project" value="TreeGrafter"/>
</dbReference>
<evidence type="ECO:0000313" key="2">
    <source>
        <dbReference type="EMBL" id="CAG5115236.1"/>
    </source>
</evidence>
<keyword evidence="3" id="KW-1185">Reference proteome</keyword>
<proteinExistence type="predicted"/>
<reference evidence="2" key="1">
    <citation type="submission" date="2021-04" db="EMBL/GenBank/DDBJ databases">
        <authorList>
            <consortium name="Molecular Ecology Group"/>
        </authorList>
    </citation>
    <scope>NUCLEOTIDE SEQUENCE</scope>
</reference>
<comment type="caution">
    <text evidence="2">The sequence shown here is derived from an EMBL/GenBank/DDBJ whole genome shotgun (WGS) entry which is preliminary data.</text>
</comment>
<dbReference type="PANTHER" id="PTHR10877:SF194">
    <property type="entry name" value="LOCATION OF VULVA DEFECTIVE 1"/>
    <property type="match status" value="1"/>
</dbReference>
<dbReference type="Proteomes" id="UP000678393">
    <property type="component" value="Unassembled WGS sequence"/>
</dbReference>
<keyword evidence="1" id="KW-0472">Membrane</keyword>
<dbReference type="GO" id="GO:0050982">
    <property type="term" value="P:detection of mechanical stimulus"/>
    <property type="evidence" value="ECO:0007669"/>
    <property type="project" value="TreeGrafter"/>
</dbReference>
<dbReference type="InterPro" id="IPR051223">
    <property type="entry name" value="Polycystin"/>
</dbReference>
<feature type="transmembrane region" description="Helical" evidence="1">
    <location>
        <begin position="97"/>
        <end position="118"/>
    </location>
</feature>
<feature type="transmembrane region" description="Helical" evidence="1">
    <location>
        <begin position="52"/>
        <end position="70"/>
    </location>
</feature>
<accession>A0A8S3YLL8</accession>
<feature type="transmembrane region" description="Helical" evidence="1">
    <location>
        <begin position="323"/>
        <end position="342"/>
    </location>
</feature>